<dbReference type="Gene3D" id="3.20.20.70">
    <property type="entry name" value="Aldolase class I"/>
    <property type="match status" value="1"/>
</dbReference>
<dbReference type="GO" id="GO:0042364">
    <property type="term" value="P:water-soluble vitamin biosynthetic process"/>
    <property type="evidence" value="ECO:0007669"/>
    <property type="project" value="UniProtKB-ARBA"/>
</dbReference>
<dbReference type="GO" id="GO:0046872">
    <property type="term" value="F:metal ion binding"/>
    <property type="evidence" value="ECO:0007669"/>
    <property type="project" value="UniProtKB-KW"/>
</dbReference>
<dbReference type="SFLD" id="SFLDG01280">
    <property type="entry name" value="HydE/PylB-like"/>
    <property type="match status" value="1"/>
</dbReference>
<dbReference type="PIRSF" id="PIRSF004762">
    <property type="entry name" value="CHP00423"/>
    <property type="match status" value="1"/>
</dbReference>
<dbReference type="PROSITE" id="PS51918">
    <property type="entry name" value="RADICAL_SAM"/>
    <property type="match status" value="1"/>
</dbReference>
<evidence type="ECO:0000313" key="11">
    <source>
        <dbReference type="Proteomes" id="UP000464954"/>
    </source>
</evidence>
<feature type="binding site" evidence="7">
    <location>
        <position position="70"/>
    </location>
    <ligand>
        <name>[4Fe-4S] cluster</name>
        <dbReference type="ChEBI" id="CHEBI:49883"/>
        <note>4Fe-4S-S-AdoMet</note>
    </ligand>
</feature>
<evidence type="ECO:0000256" key="1">
    <source>
        <dbReference type="ARBA" id="ARBA00022485"/>
    </source>
</evidence>
<dbReference type="SUPFAM" id="SSF102114">
    <property type="entry name" value="Radical SAM enzymes"/>
    <property type="match status" value="1"/>
</dbReference>
<keyword evidence="5 7" id="KW-0411">Iron-sulfur</keyword>
<proteinExistence type="predicted"/>
<dbReference type="SFLD" id="SFLDG01082">
    <property type="entry name" value="B12-binding_domain_containing"/>
    <property type="match status" value="1"/>
</dbReference>
<dbReference type="InterPro" id="IPR007197">
    <property type="entry name" value="rSAM"/>
</dbReference>
<dbReference type="CDD" id="cd01335">
    <property type="entry name" value="Radical_SAM"/>
    <property type="match status" value="1"/>
</dbReference>
<sequence>MIRKILNKVDCGKELAPDEIKSLLEISDADDLQALYDCAYRVKERHVGKVAYFRGIIECSNICIKDCYYCGIRKSNRNVERFQMDEDEIIREAIWAFENEYGSAVIQSGERKDAAYIDMIERVVRTIKEKTDGKLGITLSLGEQTEETYRRWREAGAHRYLLRIETTNPELYKKLHPADHSLEERKRCLTLLKKTGWQVGTGVMMGLPGQTMQDLTDDILFMKEIDIDMVGMGPYIPHRDTPMGQEIPPYTDAQKQAALTLGLKMIALIRIVLKDINIAAATALQALEHTGREMGLQCGANVIMPNVTETEYRPNYTLYDNKPCTDENSSMCRGCLTARITGIGETIGFNEWGDSRHYFKRTEGSA</sequence>
<dbReference type="KEGG" id="taer:GT409_10625"/>
<feature type="domain" description="Radical SAM core" evidence="9">
    <location>
        <begin position="45"/>
        <end position="272"/>
    </location>
</feature>
<keyword evidence="2 7" id="KW-0949">S-adenosyl-L-methionine</keyword>
<dbReference type="SMART" id="SM00729">
    <property type="entry name" value="Elp3"/>
    <property type="match status" value="1"/>
</dbReference>
<keyword evidence="4 7" id="KW-0408">Iron</keyword>
<dbReference type="SFLD" id="SFLDS00029">
    <property type="entry name" value="Radical_SAM"/>
    <property type="match status" value="2"/>
</dbReference>
<dbReference type="Pfam" id="PF04055">
    <property type="entry name" value="Radical_SAM"/>
    <property type="match status" value="1"/>
</dbReference>
<feature type="binding site" evidence="8">
    <location>
        <position position="185"/>
    </location>
    <ligand>
        <name>S-adenosyl-L-methionine</name>
        <dbReference type="ChEBI" id="CHEBI:59789"/>
    </ligand>
</feature>
<keyword evidence="3" id="KW-0479">Metal-binding</keyword>
<evidence type="ECO:0000256" key="5">
    <source>
        <dbReference type="ARBA" id="ARBA00023014"/>
    </source>
</evidence>
<dbReference type="GO" id="GO:0051539">
    <property type="term" value="F:4 iron, 4 sulfur cluster binding"/>
    <property type="evidence" value="ECO:0007669"/>
    <property type="project" value="UniProtKB-KW"/>
</dbReference>
<dbReference type="SFLD" id="SFLDF00348">
    <property type="entry name" value="FeFe_hydrogenase_maturase_(Hyd"/>
    <property type="match status" value="1"/>
</dbReference>
<evidence type="ECO:0000256" key="4">
    <source>
        <dbReference type="ARBA" id="ARBA00023004"/>
    </source>
</evidence>
<dbReference type="InterPro" id="IPR010722">
    <property type="entry name" value="BATS_dom"/>
</dbReference>
<dbReference type="Proteomes" id="UP000464954">
    <property type="component" value="Chromosome"/>
</dbReference>
<dbReference type="InterPro" id="IPR058240">
    <property type="entry name" value="rSAM_sf"/>
</dbReference>
<dbReference type="AlphaFoldDB" id="A0A6P1MFN3"/>
<dbReference type="InterPro" id="IPR013785">
    <property type="entry name" value="Aldolase_TIM"/>
</dbReference>
<feature type="binding site" evidence="8">
    <location>
        <position position="165"/>
    </location>
    <ligand>
        <name>S-adenosyl-L-methionine</name>
        <dbReference type="ChEBI" id="CHEBI:59789"/>
    </ligand>
</feature>
<evidence type="ECO:0000256" key="8">
    <source>
        <dbReference type="PIRSR" id="PIRSR004762-2"/>
    </source>
</evidence>
<dbReference type="RefSeq" id="WP_160629067.1">
    <property type="nucleotide sequence ID" value="NZ_CP047593.1"/>
</dbReference>
<dbReference type="PANTHER" id="PTHR43726:SF1">
    <property type="entry name" value="BIOTIN SYNTHASE"/>
    <property type="match status" value="1"/>
</dbReference>
<dbReference type="InterPro" id="IPR024021">
    <property type="entry name" value="FeFe-hyd_HydE_rSAM"/>
</dbReference>
<name>A0A6P1MFN3_9BACT</name>
<dbReference type="GO" id="GO:0044272">
    <property type="term" value="P:sulfur compound biosynthetic process"/>
    <property type="evidence" value="ECO:0007669"/>
    <property type="project" value="UniProtKB-ARBA"/>
</dbReference>
<dbReference type="NCBIfam" id="TIGR03956">
    <property type="entry name" value="rSAM_HydE"/>
    <property type="match status" value="1"/>
</dbReference>
<accession>A0A6P1MFN3</accession>
<dbReference type="InterPro" id="IPR006638">
    <property type="entry name" value="Elp3/MiaA/NifB-like_rSAM"/>
</dbReference>
<dbReference type="SFLD" id="SFLDG01060">
    <property type="entry name" value="BATS_domain_containing"/>
    <property type="match status" value="1"/>
</dbReference>
<evidence type="ECO:0000256" key="6">
    <source>
        <dbReference type="ARBA" id="ARBA00034078"/>
    </source>
</evidence>
<evidence type="ECO:0000256" key="2">
    <source>
        <dbReference type="ARBA" id="ARBA00022691"/>
    </source>
</evidence>
<dbReference type="EMBL" id="CP047593">
    <property type="protein sequence ID" value="QHI69885.1"/>
    <property type="molecule type" value="Genomic_DNA"/>
</dbReference>
<comment type="cofactor">
    <cofactor evidence="6">
        <name>[2Fe-2S] cluster</name>
        <dbReference type="ChEBI" id="CHEBI:190135"/>
    </cofactor>
</comment>
<organism evidence="10 11">
    <name type="scientific">Tichowtungia aerotolerans</name>
    <dbReference type="NCBI Taxonomy" id="2697043"/>
    <lineage>
        <taxon>Bacteria</taxon>
        <taxon>Pseudomonadati</taxon>
        <taxon>Kiritimatiellota</taxon>
        <taxon>Tichowtungiia</taxon>
        <taxon>Tichowtungiales</taxon>
        <taxon>Tichowtungiaceae</taxon>
        <taxon>Tichowtungia</taxon>
    </lineage>
</organism>
<evidence type="ECO:0000256" key="7">
    <source>
        <dbReference type="PIRSR" id="PIRSR004762-1"/>
    </source>
</evidence>
<protein>
    <submittedName>
        <fullName evidence="10">[FeFe] hydrogenase H-cluster radical SAM maturase HydE</fullName>
    </submittedName>
</protein>
<keyword evidence="1 7" id="KW-0004">4Fe-4S</keyword>
<dbReference type="InterPro" id="IPR034422">
    <property type="entry name" value="HydE/PylB-like"/>
</dbReference>
<gene>
    <name evidence="10" type="primary">hydE</name>
    <name evidence="10" type="ORF">GT409_10625</name>
</gene>
<dbReference type="PANTHER" id="PTHR43726">
    <property type="entry name" value="3-METHYLORNITHINE SYNTHASE"/>
    <property type="match status" value="1"/>
</dbReference>
<feature type="binding site" evidence="7">
    <location>
        <position position="63"/>
    </location>
    <ligand>
        <name>[4Fe-4S] cluster</name>
        <dbReference type="ChEBI" id="CHEBI:49883"/>
        <note>4Fe-4S-S-AdoMet</note>
    </ligand>
</feature>
<dbReference type="GO" id="GO:0016740">
    <property type="term" value="F:transferase activity"/>
    <property type="evidence" value="ECO:0007669"/>
    <property type="project" value="TreeGrafter"/>
</dbReference>
<evidence type="ECO:0000313" key="10">
    <source>
        <dbReference type="EMBL" id="QHI69885.1"/>
    </source>
</evidence>
<keyword evidence="11" id="KW-1185">Reference proteome</keyword>
<dbReference type="SMART" id="SM00876">
    <property type="entry name" value="BATS"/>
    <property type="match status" value="1"/>
</dbReference>
<evidence type="ECO:0000259" key="9">
    <source>
        <dbReference type="PROSITE" id="PS51918"/>
    </source>
</evidence>
<feature type="binding site" evidence="7">
    <location>
        <position position="67"/>
    </location>
    <ligand>
        <name>[4Fe-4S] cluster</name>
        <dbReference type="ChEBI" id="CHEBI:49883"/>
        <note>4Fe-4S-S-AdoMet</note>
    </ligand>
</feature>
<reference evidence="10 11" key="1">
    <citation type="submission" date="2020-01" db="EMBL/GenBank/DDBJ databases">
        <title>Ponticoccus aerotolerans gen. nov., sp. nov., an anaerobic bacterium and proposal of Ponticoccusceae fam. nov., Ponticoccusles ord. nov. and Ponticoccuse classis nov. in the phylum Kiritimatiellaeota.</title>
        <authorList>
            <person name="Zhou L.Y."/>
            <person name="Du Z.J."/>
        </authorList>
    </citation>
    <scope>NUCLEOTIDE SEQUENCE [LARGE SCALE GENOMIC DNA]</scope>
    <source>
        <strain evidence="10 11">S-5007</strain>
    </source>
</reference>
<evidence type="ECO:0000256" key="3">
    <source>
        <dbReference type="ARBA" id="ARBA00022723"/>
    </source>
</evidence>
<feature type="binding site" evidence="8">
    <location>
        <position position="140"/>
    </location>
    <ligand>
        <name>(3R)-3-methyl-D-ornithine</name>
        <dbReference type="ChEBI" id="CHEBI:64642"/>
    </ligand>
</feature>
<comment type="cofactor">
    <cofactor evidence="7">
        <name>[4Fe-4S] cluster</name>
        <dbReference type="ChEBI" id="CHEBI:49883"/>
    </cofactor>
    <text evidence="7">Binds 1 [4Fe-4S] cluster. The cluster is coordinated with 3 cysteines and an exchangeable S-adenosyl-L-methionine.</text>
</comment>